<dbReference type="Proteomes" id="UP000182932">
    <property type="component" value="Unassembled WGS sequence"/>
</dbReference>
<evidence type="ECO:0000256" key="2">
    <source>
        <dbReference type="ARBA" id="ARBA00022679"/>
    </source>
</evidence>
<dbReference type="EMBL" id="FNYY01000047">
    <property type="protein sequence ID" value="SEK12084.1"/>
    <property type="molecule type" value="Genomic_DNA"/>
</dbReference>
<dbReference type="InterPro" id="IPR001296">
    <property type="entry name" value="Glyco_trans_1"/>
</dbReference>
<dbReference type="AlphaFoldDB" id="A0A975ZR86"/>
<dbReference type="PANTHER" id="PTHR12526">
    <property type="entry name" value="GLYCOSYLTRANSFERASE"/>
    <property type="match status" value="1"/>
</dbReference>
<dbReference type="GO" id="GO:0016757">
    <property type="term" value="F:glycosyltransferase activity"/>
    <property type="evidence" value="ECO:0007669"/>
    <property type="project" value="UniProtKB-KW"/>
</dbReference>
<accession>A0A975ZR86</accession>
<dbReference type="SUPFAM" id="SSF53756">
    <property type="entry name" value="UDP-Glycosyltransferase/glycogen phosphorylase"/>
    <property type="match status" value="1"/>
</dbReference>
<dbReference type="Pfam" id="PF13439">
    <property type="entry name" value="Glyco_transf_4"/>
    <property type="match status" value="1"/>
</dbReference>
<dbReference type="PANTHER" id="PTHR12526:SF510">
    <property type="entry name" value="D-INOSITOL 3-PHOSPHATE GLYCOSYLTRANSFERASE"/>
    <property type="match status" value="1"/>
</dbReference>
<keyword evidence="2" id="KW-0808">Transferase</keyword>
<dbReference type="InterPro" id="IPR028098">
    <property type="entry name" value="Glyco_trans_4-like_N"/>
</dbReference>
<proteinExistence type="predicted"/>
<gene>
    <name evidence="5" type="ORF">SAMN04487940_1472</name>
</gene>
<evidence type="ECO:0000313" key="5">
    <source>
        <dbReference type="EMBL" id="SEK12084.1"/>
    </source>
</evidence>
<dbReference type="Pfam" id="PF00534">
    <property type="entry name" value="Glycos_transf_1"/>
    <property type="match status" value="1"/>
</dbReference>
<feature type="domain" description="Glycosyl transferase family 1" evidence="3">
    <location>
        <begin position="82"/>
        <end position="224"/>
    </location>
</feature>
<name>A0A975ZR86_9RHOB</name>
<organism evidence="5 6">
    <name type="scientific">Marinovum algicola</name>
    <dbReference type="NCBI Taxonomy" id="42444"/>
    <lineage>
        <taxon>Bacteria</taxon>
        <taxon>Pseudomonadati</taxon>
        <taxon>Pseudomonadota</taxon>
        <taxon>Alphaproteobacteria</taxon>
        <taxon>Rhodobacterales</taxon>
        <taxon>Roseobacteraceae</taxon>
        <taxon>Marinovum</taxon>
    </lineage>
</organism>
<dbReference type="CDD" id="cd03801">
    <property type="entry name" value="GT4_PimA-like"/>
    <property type="match status" value="1"/>
</dbReference>
<sequence>MTPLAYLAARVASAQLVSHVHGLEVWEPLSPFVRRALAASDLILCVSRHTVGKVVDTAGADPDRCAAIFNTVDDRFTPGDRAAARARFGIAPEATVLSAVARLDPRQRHKGHDRVIPLLADLARDVPGLTYLVAGTGGDRERLEALARNTGAGGIVRFLGFVSDEDLPDLYRASDLYVMPSHGEGFGIAFVEAMCCGTPALGLNAGGAGDALRHGELGRAVAVADFPAALRTAILAPPIDRAALAARSRAAFGRPAFAARLAEATAPLLPGHAGARHRTTGPRPPCRF</sequence>
<evidence type="ECO:0000259" key="3">
    <source>
        <dbReference type="Pfam" id="PF00534"/>
    </source>
</evidence>
<dbReference type="Gene3D" id="3.40.50.2000">
    <property type="entry name" value="Glycogen Phosphorylase B"/>
    <property type="match status" value="2"/>
</dbReference>
<protein>
    <submittedName>
        <fullName evidence="5">Phosphatidylinositol alpha-1,6-mannosyltransferase</fullName>
    </submittedName>
</protein>
<reference evidence="5 6" key="1">
    <citation type="submission" date="2016-10" db="EMBL/GenBank/DDBJ databases">
        <authorList>
            <person name="Varghese N."/>
            <person name="Submissions S."/>
        </authorList>
    </citation>
    <scope>NUCLEOTIDE SEQUENCE [LARGE SCALE GENOMIC DNA]</scope>
    <source>
        <strain evidence="5 6">FF3</strain>
    </source>
</reference>
<feature type="domain" description="Glycosyltransferase subfamily 4-like N-terminal" evidence="4">
    <location>
        <begin position="4"/>
        <end position="74"/>
    </location>
</feature>
<keyword evidence="6" id="KW-1185">Reference proteome</keyword>
<evidence type="ECO:0000259" key="4">
    <source>
        <dbReference type="Pfam" id="PF13439"/>
    </source>
</evidence>
<keyword evidence="1" id="KW-0328">Glycosyltransferase</keyword>
<comment type="caution">
    <text evidence="5">The sequence shown here is derived from an EMBL/GenBank/DDBJ whole genome shotgun (WGS) entry which is preliminary data.</text>
</comment>
<evidence type="ECO:0000256" key="1">
    <source>
        <dbReference type="ARBA" id="ARBA00022676"/>
    </source>
</evidence>
<evidence type="ECO:0000313" key="6">
    <source>
        <dbReference type="Proteomes" id="UP000182932"/>
    </source>
</evidence>